<dbReference type="STRING" id="1227465.C463_01846"/>
<reference evidence="2 3" key="1">
    <citation type="journal article" date="2014" name="PLoS Genet.">
        <title>Phylogenetically driven sequencing of extremely halophilic archaea reveals strategies for static and dynamic osmo-response.</title>
        <authorList>
            <person name="Becker E.A."/>
            <person name="Seitzer P.M."/>
            <person name="Tritt A."/>
            <person name="Larsen D."/>
            <person name="Krusor M."/>
            <person name="Yao A.I."/>
            <person name="Wu D."/>
            <person name="Madern D."/>
            <person name="Eisen J.A."/>
            <person name="Darling A.E."/>
            <person name="Facciotti M.T."/>
        </authorList>
    </citation>
    <scope>NUCLEOTIDE SEQUENCE [LARGE SCALE GENOMIC DNA]</scope>
    <source>
        <strain evidence="2 3">DSM 19288</strain>
    </source>
</reference>
<name>M0EJS8_9EURY</name>
<gene>
    <name evidence="2" type="ORF">C463_01846</name>
</gene>
<evidence type="ECO:0000313" key="2">
    <source>
        <dbReference type="EMBL" id="ELZ47990.1"/>
    </source>
</evidence>
<evidence type="ECO:0000313" key="3">
    <source>
        <dbReference type="Proteomes" id="UP000011586"/>
    </source>
</evidence>
<dbReference type="EMBL" id="AOJK01000010">
    <property type="protein sequence ID" value="ELZ47990.1"/>
    <property type="molecule type" value="Genomic_DNA"/>
</dbReference>
<dbReference type="Proteomes" id="UP000011586">
    <property type="component" value="Unassembled WGS sequence"/>
</dbReference>
<proteinExistence type="predicted"/>
<keyword evidence="1" id="KW-1133">Transmembrane helix</keyword>
<dbReference type="PATRIC" id="fig|1227465.4.peg.360"/>
<dbReference type="AlphaFoldDB" id="M0EJS8"/>
<protein>
    <submittedName>
        <fullName evidence="2">Uncharacterized protein</fullName>
    </submittedName>
</protein>
<accession>M0EJS8</accession>
<keyword evidence="1" id="KW-0812">Transmembrane</keyword>
<feature type="transmembrane region" description="Helical" evidence="1">
    <location>
        <begin position="29"/>
        <end position="62"/>
    </location>
</feature>
<comment type="caution">
    <text evidence="2">The sequence shown here is derived from an EMBL/GenBank/DDBJ whole genome shotgun (WGS) entry which is preliminary data.</text>
</comment>
<keyword evidence="3" id="KW-1185">Reference proteome</keyword>
<sequence length="64" mass="6593">MVVSVAGTPLVRRHIGRDAETGPMRASTLVILVGALVFVLPIPGTFVLGALLVLAGLVARLFGL</sequence>
<keyword evidence="1" id="KW-0472">Membrane</keyword>
<evidence type="ECO:0000256" key="1">
    <source>
        <dbReference type="SAM" id="Phobius"/>
    </source>
</evidence>
<organism evidence="2 3">
    <name type="scientific">Halorubrum californiense DSM 19288</name>
    <dbReference type="NCBI Taxonomy" id="1227465"/>
    <lineage>
        <taxon>Archaea</taxon>
        <taxon>Methanobacteriati</taxon>
        <taxon>Methanobacteriota</taxon>
        <taxon>Stenosarchaea group</taxon>
        <taxon>Halobacteria</taxon>
        <taxon>Halobacteriales</taxon>
        <taxon>Haloferacaceae</taxon>
        <taxon>Halorubrum</taxon>
    </lineage>
</organism>